<reference evidence="2" key="1">
    <citation type="submission" date="2016-11" db="UniProtKB">
        <authorList>
            <consortium name="WormBaseParasite"/>
        </authorList>
    </citation>
    <scope>IDENTIFICATION</scope>
</reference>
<sequence length="136" mass="15810">MVLKPNDILDEDILRGDNLVGSTLIRFDRLRTATQISTHYMHEQREDDVTIVQKRCHQDHCSSNCQLHQGLCIFDDRSESGGFKPMNTPRVCRIVRNSIFKDNRRSMNKMDSELNVSLTSVRRTVEFKLGLNPYKI</sequence>
<dbReference type="Proteomes" id="UP000095283">
    <property type="component" value="Unplaced"/>
</dbReference>
<name>A0A1I7X5U1_HETBA</name>
<evidence type="ECO:0000313" key="2">
    <source>
        <dbReference type="WBParaSite" id="Hba_12933"/>
    </source>
</evidence>
<proteinExistence type="predicted"/>
<dbReference type="AlphaFoldDB" id="A0A1I7X5U1"/>
<organism evidence="1 2">
    <name type="scientific">Heterorhabditis bacteriophora</name>
    <name type="common">Entomopathogenic nematode worm</name>
    <dbReference type="NCBI Taxonomy" id="37862"/>
    <lineage>
        <taxon>Eukaryota</taxon>
        <taxon>Metazoa</taxon>
        <taxon>Ecdysozoa</taxon>
        <taxon>Nematoda</taxon>
        <taxon>Chromadorea</taxon>
        <taxon>Rhabditida</taxon>
        <taxon>Rhabditina</taxon>
        <taxon>Rhabditomorpha</taxon>
        <taxon>Strongyloidea</taxon>
        <taxon>Heterorhabditidae</taxon>
        <taxon>Heterorhabditis</taxon>
    </lineage>
</organism>
<evidence type="ECO:0000313" key="1">
    <source>
        <dbReference type="Proteomes" id="UP000095283"/>
    </source>
</evidence>
<protein>
    <submittedName>
        <fullName evidence="2">HTH_Tnp_Tc3_2 domain-containing protein</fullName>
    </submittedName>
</protein>
<dbReference type="WBParaSite" id="Hba_12933">
    <property type="protein sequence ID" value="Hba_12933"/>
    <property type="gene ID" value="Hba_12933"/>
</dbReference>
<keyword evidence="1" id="KW-1185">Reference proteome</keyword>
<accession>A0A1I7X5U1</accession>